<evidence type="ECO:0000313" key="7">
    <source>
        <dbReference type="Proteomes" id="UP000288669"/>
    </source>
</evidence>
<feature type="transmembrane region" description="Helical" evidence="5">
    <location>
        <begin position="172"/>
        <end position="190"/>
    </location>
</feature>
<reference evidence="6 7" key="1">
    <citation type="submission" date="2017-05" db="EMBL/GenBank/DDBJ databases">
        <title>Vagococcus spp. assemblies.</title>
        <authorList>
            <person name="Gulvik C.A."/>
        </authorList>
    </citation>
    <scope>NUCLEOTIDE SEQUENCE [LARGE SCALE GENOMIC DNA]</scope>
    <source>
        <strain evidence="6 7">DSM 24756</strain>
    </source>
</reference>
<comment type="caution">
    <text evidence="6">The sequence shown here is derived from an EMBL/GenBank/DDBJ whole genome shotgun (WGS) entry which is preliminary data.</text>
</comment>
<keyword evidence="7" id="KW-1185">Reference proteome</keyword>
<evidence type="ECO:0000256" key="3">
    <source>
        <dbReference type="ARBA" id="ARBA00022989"/>
    </source>
</evidence>
<evidence type="ECO:0000256" key="5">
    <source>
        <dbReference type="SAM" id="Phobius"/>
    </source>
</evidence>
<dbReference type="PANTHER" id="PTHR31851">
    <property type="entry name" value="FE(2+)/MN(2+) TRANSPORTER PCL1"/>
    <property type="match status" value="1"/>
</dbReference>
<comment type="subcellular location">
    <subcellularLocation>
        <location evidence="1">Endomembrane system</location>
        <topology evidence="1">Multi-pass membrane protein</topology>
    </subcellularLocation>
</comment>
<feature type="transmembrane region" description="Helical" evidence="5">
    <location>
        <begin position="144"/>
        <end position="166"/>
    </location>
</feature>
<dbReference type="RefSeq" id="WP_126823619.1">
    <property type="nucleotide sequence ID" value="NZ_JBHLWU010000001.1"/>
</dbReference>
<dbReference type="GO" id="GO:0012505">
    <property type="term" value="C:endomembrane system"/>
    <property type="evidence" value="ECO:0007669"/>
    <property type="project" value="UniProtKB-SubCell"/>
</dbReference>
<protein>
    <recommendedName>
        <fullName evidence="8">VIT family protein</fullName>
    </recommendedName>
</protein>
<keyword evidence="3 5" id="KW-1133">Transmembrane helix</keyword>
<evidence type="ECO:0008006" key="8">
    <source>
        <dbReference type="Google" id="ProtNLM"/>
    </source>
</evidence>
<gene>
    <name evidence="6" type="ORF">CBF30_05795</name>
</gene>
<name>A0A430AKZ2_9ENTE</name>
<dbReference type="InterPro" id="IPR008217">
    <property type="entry name" value="Ccc1_fam"/>
</dbReference>
<feature type="transmembrane region" description="Helical" evidence="5">
    <location>
        <begin position="202"/>
        <end position="223"/>
    </location>
</feature>
<evidence type="ECO:0000256" key="1">
    <source>
        <dbReference type="ARBA" id="ARBA00004127"/>
    </source>
</evidence>
<dbReference type="GO" id="GO:0030026">
    <property type="term" value="P:intracellular manganese ion homeostasis"/>
    <property type="evidence" value="ECO:0007669"/>
    <property type="project" value="InterPro"/>
</dbReference>
<organism evidence="6 7">
    <name type="scientific">Vagococcus entomophilus</name>
    <dbReference type="NCBI Taxonomy" id="1160095"/>
    <lineage>
        <taxon>Bacteria</taxon>
        <taxon>Bacillati</taxon>
        <taxon>Bacillota</taxon>
        <taxon>Bacilli</taxon>
        <taxon>Lactobacillales</taxon>
        <taxon>Enterococcaceae</taxon>
        <taxon>Vagococcus</taxon>
    </lineage>
</organism>
<feature type="transmembrane region" description="Helical" evidence="5">
    <location>
        <begin position="41"/>
        <end position="61"/>
    </location>
</feature>
<dbReference type="Proteomes" id="UP000288669">
    <property type="component" value="Unassembled WGS sequence"/>
</dbReference>
<evidence type="ECO:0000313" key="6">
    <source>
        <dbReference type="EMBL" id="RSU08736.1"/>
    </source>
</evidence>
<sequence>MKKENLGQKLNVLRAGVLGANDGIVSVAGTVLGVAGATNHLPTIMISGVASLVAGAFSMAGGEYVSVSTQRDTEKAIIVQEKQELKTNFLKEEQELAADYVEKGLSNELAQQVAKELMQKAPLEIHAKETYGIDPKEYVNPWRAALSSLVSFSLGALLPLIAILLLPSAFKIGGTFFIVGIALAITGYISSYLGEAPILPAVIRNCFVGMLTMIVTYCVGGWIGF</sequence>
<proteinExistence type="predicted"/>
<evidence type="ECO:0000256" key="4">
    <source>
        <dbReference type="ARBA" id="ARBA00023136"/>
    </source>
</evidence>
<keyword evidence="4 5" id="KW-0472">Membrane</keyword>
<dbReference type="OrthoDB" id="188924at2"/>
<dbReference type="EMBL" id="NGJZ01000001">
    <property type="protein sequence ID" value="RSU08736.1"/>
    <property type="molecule type" value="Genomic_DNA"/>
</dbReference>
<dbReference type="GO" id="GO:0005384">
    <property type="term" value="F:manganese ion transmembrane transporter activity"/>
    <property type="evidence" value="ECO:0007669"/>
    <property type="project" value="InterPro"/>
</dbReference>
<accession>A0A430AKZ2</accession>
<dbReference type="AlphaFoldDB" id="A0A430AKZ2"/>
<keyword evidence="2 5" id="KW-0812">Transmembrane</keyword>
<dbReference type="CDD" id="cd02432">
    <property type="entry name" value="Nodulin-21_like_1"/>
    <property type="match status" value="1"/>
</dbReference>
<feature type="transmembrane region" description="Helical" evidence="5">
    <location>
        <begin position="12"/>
        <end position="35"/>
    </location>
</feature>
<evidence type="ECO:0000256" key="2">
    <source>
        <dbReference type="ARBA" id="ARBA00022692"/>
    </source>
</evidence>
<dbReference type="Pfam" id="PF01988">
    <property type="entry name" value="VIT1"/>
    <property type="match status" value="1"/>
</dbReference>